<organism evidence="1 2">
    <name type="scientific">Glomus cerebriforme</name>
    <dbReference type="NCBI Taxonomy" id="658196"/>
    <lineage>
        <taxon>Eukaryota</taxon>
        <taxon>Fungi</taxon>
        <taxon>Fungi incertae sedis</taxon>
        <taxon>Mucoromycota</taxon>
        <taxon>Glomeromycotina</taxon>
        <taxon>Glomeromycetes</taxon>
        <taxon>Glomerales</taxon>
        <taxon>Glomeraceae</taxon>
        <taxon>Glomus</taxon>
    </lineage>
</organism>
<gene>
    <name evidence="1" type="ORF">C1645_838841</name>
</gene>
<comment type="caution">
    <text evidence="1">The sequence shown here is derived from an EMBL/GenBank/DDBJ whole genome shotgun (WGS) entry which is preliminary data.</text>
</comment>
<accession>A0A397S6I8</accession>
<name>A0A397S6I8_9GLOM</name>
<keyword evidence="2" id="KW-1185">Reference proteome</keyword>
<proteinExistence type="predicted"/>
<evidence type="ECO:0000313" key="2">
    <source>
        <dbReference type="Proteomes" id="UP000265703"/>
    </source>
</evidence>
<dbReference type="AlphaFoldDB" id="A0A397S6I8"/>
<dbReference type="OrthoDB" id="2414176at2759"/>
<protein>
    <submittedName>
        <fullName evidence="1">Uncharacterized protein</fullName>
    </submittedName>
</protein>
<dbReference type="Proteomes" id="UP000265703">
    <property type="component" value="Unassembled WGS sequence"/>
</dbReference>
<sequence length="106" mass="12543">MGHWELHKSEPVDASNSNEAQYLNKSHSIHVRTSDIVPPYNIKYFAKTFSIINPRALCIDQSGFSIWILDNHDHMFCWNNMEYDMEYMESSLIEGFTNYFFKPEDI</sequence>
<dbReference type="STRING" id="658196.A0A397S6I8"/>
<dbReference type="EMBL" id="QKYT01000985">
    <property type="protein sequence ID" value="RIA80369.1"/>
    <property type="molecule type" value="Genomic_DNA"/>
</dbReference>
<evidence type="ECO:0000313" key="1">
    <source>
        <dbReference type="EMBL" id="RIA80369.1"/>
    </source>
</evidence>
<reference evidence="1 2" key="1">
    <citation type="submission" date="2018-06" db="EMBL/GenBank/DDBJ databases">
        <title>Comparative genomics reveals the genomic features of Rhizophagus irregularis, R. cerebriforme, R. diaphanum and Gigaspora rosea, and their symbiotic lifestyle signature.</title>
        <authorList>
            <person name="Morin E."/>
            <person name="San Clemente H."/>
            <person name="Chen E.C.H."/>
            <person name="De La Providencia I."/>
            <person name="Hainaut M."/>
            <person name="Kuo A."/>
            <person name="Kohler A."/>
            <person name="Murat C."/>
            <person name="Tang N."/>
            <person name="Roy S."/>
            <person name="Loubradou J."/>
            <person name="Henrissat B."/>
            <person name="Grigoriev I.V."/>
            <person name="Corradi N."/>
            <person name="Roux C."/>
            <person name="Martin F.M."/>
        </authorList>
    </citation>
    <scope>NUCLEOTIDE SEQUENCE [LARGE SCALE GENOMIC DNA]</scope>
    <source>
        <strain evidence="1 2">DAOM 227022</strain>
    </source>
</reference>